<sequence length="189" mass="20849">MKAYPDRDPMSPDDPSCSDISHIGDHSDAPGHLPPCIAGGFEVRVQHQALDIEAEVAPIIRNPNIGAVVNFIGVVRQCGDIDDVVALEIEHYPGMTEQSLWGLLEEAIARWQVDAVKIVHRVGRIALGHPVVLVVVAAPHRAAAFDACEFLMDLLKTQAPFWKKEIRRDGTCEWVEAKSRDDSATERWG</sequence>
<protein>
    <recommendedName>
        <fullName evidence="4">Molybdopterin synthase catalytic subunit</fullName>
        <ecNumber evidence="3">2.8.1.12</ecNumber>
    </recommendedName>
    <alternativeName>
        <fullName evidence="9">MPT synthase subunit 2</fullName>
    </alternativeName>
    <alternativeName>
        <fullName evidence="7">Molybdenum cofactor biosynthesis protein E</fullName>
    </alternativeName>
    <alternativeName>
        <fullName evidence="8">Molybdopterin-converting factor large subunit</fullName>
    </alternativeName>
    <alternativeName>
        <fullName evidence="10">Molybdopterin-converting factor subunit 2</fullName>
    </alternativeName>
</protein>
<reference evidence="13" key="1">
    <citation type="submission" date="2023-07" db="EMBL/GenBank/DDBJ databases">
        <title>Sorghum-associated microbial communities from plants grown in Nebraska, USA.</title>
        <authorList>
            <person name="Schachtman D."/>
        </authorList>
    </citation>
    <scope>NUCLEOTIDE SEQUENCE</scope>
    <source>
        <strain evidence="13">DS2795</strain>
    </source>
</reference>
<dbReference type="Gene3D" id="3.90.1170.40">
    <property type="entry name" value="Molybdopterin biosynthesis MoaE subunit"/>
    <property type="match status" value="1"/>
</dbReference>
<evidence type="ECO:0000313" key="14">
    <source>
        <dbReference type="Proteomes" id="UP001244295"/>
    </source>
</evidence>
<evidence type="ECO:0000256" key="1">
    <source>
        <dbReference type="ARBA" id="ARBA00005046"/>
    </source>
</evidence>
<comment type="pathway">
    <text evidence="1">Cofactor biosynthesis; molybdopterin biosynthesis.</text>
</comment>
<dbReference type="InterPro" id="IPR003448">
    <property type="entry name" value="Mopterin_biosynth_MoaE"/>
</dbReference>
<proteinExistence type="inferred from homology"/>
<evidence type="ECO:0000256" key="8">
    <source>
        <dbReference type="ARBA" id="ARBA00030407"/>
    </source>
</evidence>
<evidence type="ECO:0000256" key="3">
    <source>
        <dbReference type="ARBA" id="ARBA00011950"/>
    </source>
</evidence>
<evidence type="ECO:0000256" key="4">
    <source>
        <dbReference type="ARBA" id="ARBA00013858"/>
    </source>
</evidence>
<feature type="region of interest" description="Disordered" evidence="12">
    <location>
        <begin position="1"/>
        <end position="25"/>
    </location>
</feature>
<dbReference type="Pfam" id="PF02391">
    <property type="entry name" value="MoaE"/>
    <property type="match status" value="1"/>
</dbReference>
<evidence type="ECO:0000256" key="6">
    <source>
        <dbReference type="ARBA" id="ARBA00026066"/>
    </source>
</evidence>
<comment type="catalytic activity">
    <reaction evidence="11">
        <text>2 [molybdopterin-synthase sulfur-carrier protein]-C-terminal-Gly-aminoethanethioate + cyclic pyranopterin phosphate + H2O = molybdopterin + 2 [molybdopterin-synthase sulfur-carrier protein]-C-terminal Gly-Gly + 2 H(+)</text>
        <dbReference type="Rhea" id="RHEA:26333"/>
        <dbReference type="Rhea" id="RHEA-COMP:12202"/>
        <dbReference type="Rhea" id="RHEA-COMP:19907"/>
        <dbReference type="ChEBI" id="CHEBI:15377"/>
        <dbReference type="ChEBI" id="CHEBI:15378"/>
        <dbReference type="ChEBI" id="CHEBI:58698"/>
        <dbReference type="ChEBI" id="CHEBI:59648"/>
        <dbReference type="ChEBI" id="CHEBI:90778"/>
        <dbReference type="ChEBI" id="CHEBI:232372"/>
        <dbReference type="EC" id="2.8.1.12"/>
    </reaction>
</comment>
<evidence type="ECO:0000256" key="12">
    <source>
        <dbReference type="SAM" id="MobiDB-lite"/>
    </source>
</evidence>
<dbReference type="AlphaFoldDB" id="A0AAW8E881"/>
<organism evidence="13 14">
    <name type="scientific">Variovorax boronicumulans</name>
    <dbReference type="NCBI Taxonomy" id="436515"/>
    <lineage>
        <taxon>Bacteria</taxon>
        <taxon>Pseudomonadati</taxon>
        <taxon>Pseudomonadota</taxon>
        <taxon>Betaproteobacteria</taxon>
        <taxon>Burkholderiales</taxon>
        <taxon>Comamonadaceae</taxon>
        <taxon>Variovorax</taxon>
    </lineage>
</organism>
<dbReference type="InterPro" id="IPR036563">
    <property type="entry name" value="MoaE_sf"/>
</dbReference>
<accession>A0AAW8E881</accession>
<dbReference type="PANTHER" id="PTHR23404">
    <property type="entry name" value="MOLYBDOPTERIN SYNTHASE RELATED"/>
    <property type="match status" value="1"/>
</dbReference>
<dbReference type="GO" id="GO:0006777">
    <property type="term" value="P:Mo-molybdopterin cofactor biosynthetic process"/>
    <property type="evidence" value="ECO:0007669"/>
    <property type="project" value="UniProtKB-KW"/>
</dbReference>
<dbReference type="EC" id="2.8.1.12" evidence="3"/>
<comment type="caution">
    <text evidence="13">The sequence shown here is derived from an EMBL/GenBank/DDBJ whole genome shotgun (WGS) entry which is preliminary data.</text>
</comment>
<evidence type="ECO:0000256" key="10">
    <source>
        <dbReference type="ARBA" id="ARBA00032474"/>
    </source>
</evidence>
<evidence type="ECO:0000313" key="13">
    <source>
        <dbReference type="EMBL" id="MDP9927777.1"/>
    </source>
</evidence>
<dbReference type="Proteomes" id="UP001244295">
    <property type="component" value="Unassembled WGS sequence"/>
</dbReference>
<dbReference type="CDD" id="cd00756">
    <property type="entry name" value="MoaE"/>
    <property type="match status" value="1"/>
</dbReference>
<dbReference type="EMBL" id="JAUSRR010000022">
    <property type="protein sequence ID" value="MDP9927777.1"/>
    <property type="molecule type" value="Genomic_DNA"/>
</dbReference>
<evidence type="ECO:0000256" key="5">
    <source>
        <dbReference type="ARBA" id="ARBA00023150"/>
    </source>
</evidence>
<keyword evidence="5" id="KW-0501">Molybdenum cofactor biosynthesis</keyword>
<name>A0AAW8E881_9BURK</name>
<dbReference type="SUPFAM" id="SSF54690">
    <property type="entry name" value="Molybdopterin synthase subunit MoaE"/>
    <property type="match status" value="1"/>
</dbReference>
<comment type="subunit">
    <text evidence="6">Heterotetramer of 2 MoaD subunits and 2 MoaE subunits. Also stable as homodimer. The enzyme changes between these two forms during catalysis.</text>
</comment>
<evidence type="ECO:0000256" key="9">
    <source>
        <dbReference type="ARBA" id="ARBA00030781"/>
    </source>
</evidence>
<comment type="similarity">
    <text evidence="2">Belongs to the MoaE family.</text>
</comment>
<evidence type="ECO:0000256" key="2">
    <source>
        <dbReference type="ARBA" id="ARBA00005426"/>
    </source>
</evidence>
<evidence type="ECO:0000256" key="7">
    <source>
        <dbReference type="ARBA" id="ARBA00029745"/>
    </source>
</evidence>
<evidence type="ECO:0000256" key="11">
    <source>
        <dbReference type="ARBA" id="ARBA00049878"/>
    </source>
</evidence>
<gene>
    <name evidence="13" type="ORF">J2W25_006831</name>
</gene>
<dbReference type="GO" id="GO:0030366">
    <property type="term" value="F:molybdopterin synthase activity"/>
    <property type="evidence" value="ECO:0007669"/>
    <property type="project" value="UniProtKB-EC"/>
</dbReference>
<feature type="compositionally biased region" description="Basic and acidic residues" evidence="12">
    <location>
        <begin position="1"/>
        <end position="10"/>
    </location>
</feature>